<evidence type="ECO:0000256" key="1">
    <source>
        <dbReference type="SAM" id="Phobius"/>
    </source>
</evidence>
<dbReference type="AlphaFoldDB" id="A0A0L8HL45"/>
<keyword evidence="1" id="KW-0472">Membrane</keyword>
<sequence length="76" mass="9085">MIDKEPVKYWSTFVIIVVFIFLFNHFFLSMWKTLAGVTHVERKAPPRFQMSSSHSTSYVVWLTTFDFKHSHRGQIF</sequence>
<evidence type="ECO:0000313" key="2">
    <source>
        <dbReference type="EMBL" id="KOF89500.1"/>
    </source>
</evidence>
<gene>
    <name evidence="2" type="ORF">OCBIM_22012962mg</name>
</gene>
<feature type="transmembrane region" description="Helical" evidence="1">
    <location>
        <begin position="7"/>
        <end position="28"/>
    </location>
</feature>
<name>A0A0L8HL45_OCTBM</name>
<keyword evidence="1" id="KW-0812">Transmembrane</keyword>
<proteinExistence type="predicted"/>
<protein>
    <submittedName>
        <fullName evidence="2">Uncharacterized protein</fullName>
    </submittedName>
</protein>
<keyword evidence="1" id="KW-1133">Transmembrane helix</keyword>
<dbReference type="EMBL" id="KQ417963">
    <property type="protein sequence ID" value="KOF89500.1"/>
    <property type="molecule type" value="Genomic_DNA"/>
</dbReference>
<organism evidence="2">
    <name type="scientific">Octopus bimaculoides</name>
    <name type="common">California two-spotted octopus</name>
    <dbReference type="NCBI Taxonomy" id="37653"/>
    <lineage>
        <taxon>Eukaryota</taxon>
        <taxon>Metazoa</taxon>
        <taxon>Spiralia</taxon>
        <taxon>Lophotrochozoa</taxon>
        <taxon>Mollusca</taxon>
        <taxon>Cephalopoda</taxon>
        <taxon>Coleoidea</taxon>
        <taxon>Octopodiformes</taxon>
        <taxon>Octopoda</taxon>
        <taxon>Incirrata</taxon>
        <taxon>Octopodidae</taxon>
        <taxon>Octopus</taxon>
    </lineage>
</organism>
<reference evidence="2" key="1">
    <citation type="submission" date="2015-07" db="EMBL/GenBank/DDBJ databases">
        <title>MeaNS - Measles Nucleotide Surveillance Program.</title>
        <authorList>
            <person name="Tran T."/>
            <person name="Druce J."/>
        </authorList>
    </citation>
    <scope>NUCLEOTIDE SEQUENCE</scope>
    <source>
        <strain evidence="2">UCB-OBI-ISO-001</strain>
        <tissue evidence="2">Gonad</tissue>
    </source>
</reference>
<accession>A0A0L8HL45</accession>